<dbReference type="EMBL" id="KB445564">
    <property type="protein sequence ID" value="EMC91432.1"/>
    <property type="molecule type" value="Genomic_DNA"/>
</dbReference>
<evidence type="ECO:0000313" key="1">
    <source>
        <dbReference type="EMBL" id="EMC91432.1"/>
    </source>
</evidence>
<dbReference type="HOGENOM" id="CLU_2385803_0_0_1"/>
<protein>
    <submittedName>
        <fullName evidence="1">Uncharacterized protein</fullName>
    </submittedName>
</protein>
<organism evidence="1 2">
    <name type="scientific">Baudoinia panamericana (strain UAMH 10762)</name>
    <name type="common">Angels' share fungus</name>
    <name type="synonym">Baudoinia compniacensis (strain UAMH 10762)</name>
    <dbReference type="NCBI Taxonomy" id="717646"/>
    <lineage>
        <taxon>Eukaryota</taxon>
        <taxon>Fungi</taxon>
        <taxon>Dikarya</taxon>
        <taxon>Ascomycota</taxon>
        <taxon>Pezizomycotina</taxon>
        <taxon>Dothideomycetes</taxon>
        <taxon>Dothideomycetidae</taxon>
        <taxon>Mycosphaerellales</taxon>
        <taxon>Teratosphaeriaceae</taxon>
        <taxon>Baudoinia</taxon>
    </lineage>
</organism>
<name>M2LBZ4_BAUPA</name>
<dbReference type="AlphaFoldDB" id="M2LBZ4"/>
<dbReference type="KEGG" id="bcom:BAUCODRAFT_328814"/>
<dbReference type="RefSeq" id="XP_007681754.1">
    <property type="nucleotide sequence ID" value="XM_007683564.1"/>
</dbReference>
<sequence length="94" mass="10667">MLRHLLRSSANAAAQEDIVETLDMLGDSVVATDVDILLDYIIFTCVRDEEDQAQREREARLWTQQGAEHPRQQQIEGVSGGLRFLRTHNACNVM</sequence>
<reference evidence="1 2" key="1">
    <citation type="journal article" date="2012" name="PLoS Pathog.">
        <title>Diverse lifestyles and strategies of plant pathogenesis encoded in the genomes of eighteen Dothideomycetes fungi.</title>
        <authorList>
            <person name="Ohm R.A."/>
            <person name="Feau N."/>
            <person name="Henrissat B."/>
            <person name="Schoch C.L."/>
            <person name="Horwitz B.A."/>
            <person name="Barry K.W."/>
            <person name="Condon B.J."/>
            <person name="Copeland A.C."/>
            <person name="Dhillon B."/>
            <person name="Glaser F."/>
            <person name="Hesse C.N."/>
            <person name="Kosti I."/>
            <person name="LaButti K."/>
            <person name="Lindquist E.A."/>
            <person name="Lucas S."/>
            <person name="Salamov A.A."/>
            <person name="Bradshaw R.E."/>
            <person name="Ciuffetti L."/>
            <person name="Hamelin R.C."/>
            <person name="Kema G.H.J."/>
            <person name="Lawrence C."/>
            <person name="Scott J.A."/>
            <person name="Spatafora J.W."/>
            <person name="Turgeon B.G."/>
            <person name="de Wit P.J.G.M."/>
            <person name="Zhong S."/>
            <person name="Goodwin S.B."/>
            <person name="Grigoriev I.V."/>
        </authorList>
    </citation>
    <scope>NUCLEOTIDE SEQUENCE [LARGE SCALE GENOMIC DNA]</scope>
    <source>
        <strain evidence="1 2">UAMH 10762</strain>
    </source>
</reference>
<gene>
    <name evidence="1" type="ORF">BAUCODRAFT_328814</name>
</gene>
<accession>M2LBZ4</accession>
<keyword evidence="2" id="KW-1185">Reference proteome</keyword>
<evidence type="ECO:0000313" key="2">
    <source>
        <dbReference type="Proteomes" id="UP000011761"/>
    </source>
</evidence>
<dbReference type="GeneID" id="19111888"/>
<proteinExistence type="predicted"/>
<dbReference type="Proteomes" id="UP000011761">
    <property type="component" value="Unassembled WGS sequence"/>
</dbReference>